<evidence type="ECO:0000313" key="1">
    <source>
        <dbReference type="EMBL" id="MCP1384852.1"/>
    </source>
</evidence>
<gene>
    <name evidence="1" type="ORF">NCI00_20620</name>
</gene>
<name>A0ABT1FSW1_9BACT</name>
<dbReference type="EMBL" id="JAMZEL010000009">
    <property type="protein sequence ID" value="MCP1384852.1"/>
    <property type="molecule type" value="Genomic_DNA"/>
</dbReference>
<proteinExistence type="predicted"/>
<accession>A0ABT1FSW1</accession>
<reference evidence="1 2" key="1">
    <citation type="submission" date="2022-06" db="EMBL/GenBank/DDBJ databases">
        <title>Runella sp. S5 genome sequencing.</title>
        <authorList>
            <person name="Park S."/>
        </authorList>
    </citation>
    <scope>NUCLEOTIDE SEQUENCE [LARGE SCALE GENOMIC DNA]</scope>
    <source>
        <strain evidence="1 2">S5</strain>
    </source>
</reference>
<comment type="caution">
    <text evidence="1">The sequence shown here is derived from an EMBL/GenBank/DDBJ whole genome shotgun (WGS) entry which is preliminary data.</text>
</comment>
<keyword evidence="2" id="KW-1185">Reference proteome</keyword>
<dbReference type="RefSeq" id="WP_253530751.1">
    <property type="nucleotide sequence ID" value="NZ_JAMZEL010000009.1"/>
</dbReference>
<protein>
    <submittedName>
        <fullName evidence="1">Uncharacterized protein</fullName>
    </submittedName>
</protein>
<evidence type="ECO:0000313" key="2">
    <source>
        <dbReference type="Proteomes" id="UP001204772"/>
    </source>
</evidence>
<organism evidence="1 2">
    <name type="scientific">Runella salmonicolor</name>
    <dbReference type="NCBI Taxonomy" id="2950278"/>
    <lineage>
        <taxon>Bacteria</taxon>
        <taxon>Pseudomonadati</taxon>
        <taxon>Bacteroidota</taxon>
        <taxon>Cytophagia</taxon>
        <taxon>Cytophagales</taxon>
        <taxon>Spirosomataceae</taxon>
        <taxon>Runella</taxon>
    </lineage>
</organism>
<sequence>MNLPPYAKPITLDEQIAIVEREVRMRESVYPKWCSGPNPKMKPEEAAFQLEGMRAVLKQLRALKSKEGIQTNLFGE</sequence>
<dbReference type="Proteomes" id="UP001204772">
    <property type="component" value="Unassembled WGS sequence"/>
</dbReference>